<protein>
    <recommendedName>
        <fullName evidence="2">SH3b domain-containing protein</fullName>
    </recommendedName>
</protein>
<dbReference type="RefSeq" id="WP_104713707.1">
    <property type="nucleotide sequence ID" value="NZ_PTRA01000001.1"/>
</dbReference>
<evidence type="ECO:0000313" key="3">
    <source>
        <dbReference type="EMBL" id="PQA60910.1"/>
    </source>
</evidence>
<dbReference type="OrthoDB" id="9808890at2"/>
<dbReference type="EMBL" id="PTRA01000001">
    <property type="protein sequence ID" value="PQA60910.1"/>
    <property type="molecule type" value="Genomic_DNA"/>
</dbReference>
<organism evidence="3 4">
    <name type="scientific">Siphonobacter curvatus</name>
    <dbReference type="NCBI Taxonomy" id="2094562"/>
    <lineage>
        <taxon>Bacteria</taxon>
        <taxon>Pseudomonadati</taxon>
        <taxon>Bacteroidota</taxon>
        <taxon>Cytophagia</taxon>
        <taxon>Cytophagales</taxon>
        <taxon>Cytophagaceae</taxon>
        <taxon>Siphonobacter</taxon>
    </lineage>
</organism>
<dbReference type="Gene3D" id="2.30.30.40">
    <property type="entry name" value="SH3 Domains"/>
    <property type="match status" value="1"/>
</dbReference>
<sequence>MKAFSLVFYLSFFFLTTNAQTHVSKRCGSCHKPVSANSRVGQRCPHCGVKWGYENESRSTDIPNRSNNTTYPKSLSDYIEEEKRKSDYYPSTNYDYPYSSGSSSYNSSDFTYEQSTVVRRSNLRSAPSTDSEVLGILPKNASIVITKFLSDWVKVEYRDSNFNLYIGWLYRSNVVY</sequence>
<dbReference type="AlphaFoldDB" id="A0A2S7ITJ0"/>
<evidence type="ECO:0000313" key="4">
    <source>
        <dbReference type="Proteomes" id="UP000239590"/>
    </source>
</evidence>
<dbReference type="InterPro" id="IPR003646">
    <property type="entry name" value="SH3-like_bac-type"/>
</dbReference>
<dbReference type="SMART" id="SM00287">
    <property type="entry name" value="SH3b"/>
    <property type="match status" value="1"/>
</dbReference>
<gene>
    <name evidence="3" type="ORF">C5O19_15250</name>
</gene>
<evidence type="ECO:0000259" key="2">
    <source>
        <dbReference type="SMART" id="SM00287"/>
    </source>
</evidence>
<dbReference type="Pfam" id="PF08239">
    <property type="entry name" value="SH3_3"/>
    <property type="match status" value="1"/>
</dbReference>
<feature type="chain" id="PRO_5015442380" description="SH3b domain-containing protein" evidence="1">
    <location>
        <begin position="20"/>
        <end position="176"/>
    </location>
</feature>
<evidence type="ECO:0000256" key="1">
    <source>
        <dbReference type="SAM" id="SignalP"/>
    </source>
</evidence>
<dbReference type="Proteomes" id="UP000239590">
    <property type="component" value="Unassembled WGS sequence"/>
</dbReference>
<proteinExistence type="predicted"/>
<feature type="domain" description="SH3b" evidence="2">
    <location>
        <begin position="113"/>
        <end position="173"/>
    </location>
</feature>
<accession>A0A2S7ITJ0</accession>
<keyword evidence="4" id="KW-1185">Reference proteome</keyword>
<feature type="signal peptide" evidence="1">
    <location>
        <begin position="1"/>
        <end position="19"/>
    </location>
</feature>
<comment type="caution">
    <text evidence="3">The sequence shown here is derived from an EMBL/GenBank/DDBJ whole genome shotgun (WGS) entry which is preliminary data.</text>
</comment>
<reference evidence="4" key="1">
    <citation type="submission" date="2018-02" db="EMBL/GenBank/DDBJ databases">
        <title>Genome sequencing of Solimonas sp. HR-BB.</title>
        <authorList>
            <person name="Lee Y."/>
            <person name="Jeon C.O."/>
        </authorList>
    </citation>
    <scope>NUCLEOTIDE SEQUENCE [LARGE SCALE GENOMIC DNA]</scope>
    <source>
        <strain evidence="4">HR-U</strain>
    </source>
</reference>
<keyword evidence="1" id="KW-0732">Signal</keyword>
<name>A0A2S7ITJ0_9BACT</name>